<gene>
    <name evidence="1" type="ORF">G5C51_32020</name>
</gene>
<accession>A0A6G4U929</accession>
<dbReference type="AlphaFoldDB" id="A0A6G4U929"/>
<sequence length="186" mass="19774">MRPVILAGAGGTGATDLAAFEAGVDHTSYSLLAALRAQGLDVILVGYNDGNAQLRDLAQAVTDCVQRAQAERSGNAPLVAGGIGRGALAARYALVKLERMRMYHDTATFFSYNETAPTEQEANELNQMGDWPGIPRKLGIVSGDFTSELDLTHEGPFDFTKTGARNPGGPLVTEELGSWLVEELAH</sequence>
<protein>
    <recommendedName>
        <fullName evidence="3">Alpha/beta hydrolase</fullName>
    </recommendedName>
</protein>
<evidence type="ECO:0000313" key="2">
    <source>
        <dbReference type="Proteomes" id="UP000481583"/>
    </source>
</evidence>
<name>A0A6G4U929_9ACTN</name>
<dbReference type="Proteomes" id="UP000481583">
    <property type="component" value="Unassembled WGS sequence"/>
</dbReference>
<keyword evidence="2" id="KW-1185">Reference proteome</keyword>
<organism evidence="1 2">
    <name type="scientific">Streptomyces coryli</name>
    <dbReference type="NCBI Taxonomy" id="1128680"/>
    <lineage>
        <taxon>Bacteria</taxon>
        <taxon>Bacillati</taxon>
        <taxon>Actinomycetota</taxon>
        <taxon>Actinomycetes</taxon>
        <taxon>Kitasatosporales</taxon>
        <taxon>Streptomycetaceae</taxon>
        <taxon>Streptomyces</taxon>
    </lineage>
</organism>
<comment type="caution">
    <text evidence="1">The sequence shown here is derived from an EMBL/GenBank/DDBJ whole genome shotgun (WGS) entry which is preliminary data.</text>
</comment>
<evidence type="ECO:0008006" key="3">
    <source>
        <dbReference type="Google" id="ProtNLM"/>
    </source>
</evidence>
<dbReference type="EMBL" id="JAAKZV010000209">
    <property type="protein sequence ID" value="NGN68512.1"/>
    <property type="molecule type" value="Genomic_DNA"/>
</dbReference>
<evidence type="ECO:0000313" key="1">
    <source>
        <dbReference type="EMBL" id="NGN68512.1"/>
    </source>
</evidence>
<reference evidence="1 2" key="1">
    <citation type="submission" date="2020-02" db="EMBL/GenBank/DDBJ databases">
        <title>Whole-genome analyses of novel actinobacteria.</title>
        <authorList>
            <person name="Sahin N."/>
        </authorList>
    </citation>
    <scope>NUCLEOTIDE SEQUENCE [LARGE SCALE GENOMIC DNA]</scope>
    <source>
        <strain evidence="1 2">A7024</strain>
    </source>
</reference>
<proteinExistence type="predicted"/>